<dbReference type="EMBL" id="CP039346">
    <property type="protein sequence ID" value="QCD85451.1"/>
    <property type="molecule type" value="Genomic_DNA"/>
</dbReference>
<keyword evidence="3" id="KW-0779">Telomere</keyword>
<dbReference type="Gene3D" id="2.40.50.140">
    <property type="entry name" value="Nucleic acid-binding proteins"/>
    <property type="match status" value="2"/>
</dbReference>
<dbReference type="Pfam" id="PF25507">
    <property type="entry name" value="OB_POT1A"/>
    <property type="match status" value="1"/>
</dbReference>
<dbReference type="GO" id="GO:0098505">
    <property type="term" value="F:G-rich strand telomeric DNA binding"/>
    <property type="evidence" value="ECO:0007669"/>
    <property type="project" value="TreeGrafter"/>
</dbReference>
<gene>
    <name evidence="6" type="ORF">DEO72_LG2g5811</name>
</gene>
<comment type="subcellular location">
    <subcellularLocation>
        <location evidence="1">Chromosome</location>
        <location evidence="1">Telomere</location>
    </subcellularLocation>
</comment>
<dbReference type="Pfam" id="PF02765">
    <property type="entry name" value="POT1"/>
    <property type="match status" value="1"/>
</dbReference>
<dbReference type="GO" id="GO:0000783">
    <property type="term" value="C:nuclear telomere cap complex"/>
    <property type="evidence" value="ECO:0007669"/>
    <property type="project" value="TreeGrafter"/>
</dbReference>
<evidence type="ECO:0000256" key="4">
    <source>
        <dbReference type="ARBA" id="ARBA00023125"/>
    </source>
</evidence>
<name>A0A4D6LA64_VIGUN</name>
<keyword evidence="4" id="KW-0238">DNA-binding</keyword>
<dbReference type="PANTHER" id="PTHR14513:SF0">
    <property type="entry name" value="PROTECTION OF TELOMERES PROTEIN 1"/>
    <property type="match status" value="1"/>
</dbReference>
<evidence type="ECO:0000259" key="5">
    <source>
        <dbReference type="SMART" id="SM00976"/>
    </source>
</evidence>
<dbReference type="Gramene" id="Vigun03g003200.1.v1.2">
    <property type="protein sequence ID" value="Vigun03g003200.1.v1.2"/>
    <property type="gene ID" value="Vigun03g003200.v1.2"/>
</dbReference>
<proteinExistence type="predicted"/>
<dbReference type="GO" id="GO:0016233">
    <property type="term" value="P:telomere capping"/>
    <property type="evidence" value="ECO:0007669"/>
    <property type="project" value="TreeGrafter"/>
</dbReference>
<dbReference type="InterPro" id="IPR012340">
    <property type="entry name" value="NA-bd_OB-fold"/>
</dbReference>
<dbReference type="SUPFAM" id="SSF50249">
    <property type="entry name" value="Nucleic acid-binding proteins"/>
    <property type="match status" value="2"/>
</dbReference>
<feature type="domain" description="Telomeric single stranded DNA binding POT1/Cdc13" evidence="5">
    <location>
        <begin position="13"/>
        <end position="148"/>
    </location>
</feature>
<dbReference type="CDD" id="cd04497">
    <property type="entry name" value="hPOT1_OB1_like"/>
    <property type="match status" value="1"/>
</dbReference>
<reference evidence="6 7" key="1">
    <citation type="submission" date="2019-04" db="EMBL/GenBank/DDBJ databases">
        <title>An improved genome assembly and genetic linkage map for asparagus bean, Vigna unguiculata ssp. sesquipedialis.</title>
        <authorList>
            <person name="Xia Q."/>
            <person name="Zhang R."/>
            <person name="Dong Y."/>
        </authorList>
    </citation>
    <scope>NUCLEOTIDE SEQUENCE [LARGE SCALE GENOMIC DNA]</scope>
    <source>
        <tissue evidence="6">Leaf</tissue>
    </source>
</reference>
<evidence type="ECO:0000313" key="6">
    <source>
        <dbReference type="EMBL" id="QCD85451.1"/>
    </source>
</evidence>
<accession>A0A4D6LA64</accession>
<dbReference type="Proteomes" id="UP000501690">
    <property type="component" value="Linkage Group LG2"/>
</dbReference>
<evidence type="ECO:0000256" key="2">
    <source>
        <dbReference type="ARBA" id="ARBA00022454"/>
    </source>
</evidence>
<dbReference type="GO" id="GO:0010521">
    <property type="term" value="F:telomerase inhibitor activity"/>
    <property type="evidence" value="ECO:0007669"/>
    <property type="project" value="TreeGrafter"/>
</dbReference>
<dbReference type="InterPro" id="IPR028389">
    <property type="entry name" value="POT1"/>
</dbReference>
<protein>
    <submittedName>
        <fullName evidence="6">Protection of telomeres protein 1</fullName>
    </submittedName>
</protein>
<keyword evidence="2" id="KW-0158">Chromosome</keyword>
<dbReference type="SMART" id="SM00976">
    <property type="entry name" value="Telo_bind"/>
    <property type="match status" value="1"/>
</dbReference>
<sequence>MSNRKRIKLGLTYSSLRDVSKSVNQKVNVIGVVLETSFAKETTGTDECCILRIIDDTHHDVSMSVNVFSENIQRLPLVAALGDVIQLIDFVVNLHNGEVNIVYKKSSSSFALYKGKDGDDLDPYQVSSRFYLRRKDKMLIDRMRKWLINFKLVEDSSKFPMFREFKEDTYINLACKIIYHNETANDELFIFAWDGSDLQPNVIRSNLEDELKHSLPLQLEHLPLPRGILCTFPTMGSIIRITFEQGIHKSHLHLLCVGQWVKFTNLRLKVDDGLWHGIFTLTTKVRYVQNEDQLILERQRLSDERLSLISQRMHDLSFPQPLSITVNYYNRMTPVTLMSVLTHSEVTAIFKCVVRVVAATPYQAELLCSPTTGRYNMRLTLEDSTARIHAYVSDEDGETLFDGYPGPEKVRMKLKKLLGTSDSDGSNDGVKGALRNPPWVCICLKSYYLSKDDIWGSRNFRVFGTKIMEDSS</sequence>
<evidence type="ECO:0000256" key="1">
    <source>
        <dbReference type="ARBA" id="ARBA00004574"/>
    </source>
</evidence>
<dbReference type="GO" id="GO:0032210">
    <property type="term" value="P:regulation of telomere maintenance via telomerase"/>
    <property type="evidence" value="ECO:0007669"/>
    <property type="project" value="TreeGrafter"/>
</dbReference>
<dbReference type="OrthoDB" id="2186770at2759"/>
<dbReference type="PANTHER" id="PTHR14513">
    <property type="entry name" value="PROTECTION OF TELOMERES 1"/>
    <property type="match status" value="1"/>
</dbReference>
<dbReference type="AlphaFoldDB" id="A0A4D6LA64"/>
<keyword evidence="7" id="KW-1185">Reference proteome</keyword>
<evidence type="ECO:0000256" key="3">
    <source>
        <dbReference type="ARBA" id="ARBA00022895"/>
    </source>
</evidence>
<dbReference type="InterPro" id="IPR011564">
    <property type="entry name" value="Telomer_end-bd_POT1/Cdc13"/>
</dbReference>
<evidence type="ECO:0000313" key="7">
    <source>
        <dbReference type="Proteomes" id="UP000501690"/>
    </source>
</evidence>
<organism evidence="6 7">
    <name type="scientific">Vigna unguiculata</name>
    <name type="common">Cowpea</name>
    <dbReference type="NCBI Taxonomy" id="3917"/>
    <lineage>
        <taxon>Eukaryota</taxon>
        <taxon>Viridiplantae</taxon>
        <taxon>Streptophyta</taxon>
        <taxon>Embryophyta</taxon>
        <taxon>Tracheophyta</taxon>
        <taxon>Spermatophyta</taxon>
        <taxon>Magnoliopsida</taxon>
        <taxon>eudicotyledons</taxon>
        <taxon>Gunneridae</taxon>
        <taxon>Pentapetalae</taxon>
        <taxon>rosids</taxon>
        <taxon>fabids</taxon>
        <taxon>Fabales</taxon>
        <taxon>Fabaceae</taxon>
        <taxon>Papilionoideae</taxon>
        <taxon>50 kb inversion clade</taxon>
        <taxon>NPAAA clade</taxon>
        <taxon>indigoferoid/millettioid clade</taxon>
        <taxon>Phaseoleae</taxon>
        <taxon>Vigna</taxon>
    </lineage>
</organism>
<dbReference type="InterPro" id="IPR057620">
    <property type="entry name" value="POT1A/B-like_OB"/>
</dbReference>